<dbReference type="EMBL" id="JQGA01001262">
    <property type="protein sequence ID" value="KGO67750.1"/>
    <property type="molecule type" value="Genomic_DNA"/>
</dbReference>
<accession>A0A0A2KTR6</accession>
<evidence type="ECO:0000313" key="1">
    <source>
        <dbReference type="EMBL" id="KGO67750.1"/>
    </source>
</evidence>
<protein>
    <submittedName>
        <fullName evidence="1">Uncharacterized protein</fullName>
    </submittedName>
</protein>
<evidence type="ECO:0000313" key="2">
    <source>
        <dbReference type="Proteomes" id="UP000030104"/>
    </source>
</evidence>
<dbReference type="PhylomeDB" id="A0A0A2KTR6"/>
<name>A0A0A2KTR6_PENIT</name>
<dbReference type="OrthoDB" id="4310122at2759"/>
<organism evidence="1 2">
    <name type="scientific">Penicillium italicum</name>
    <name type="common">Blue mold</name>
    <dbReference type="NCBI Taxonomy" id="40296"/>
    <lineage>
        <taxon>Eukaryota</taxon>
        <taxon>Fungi</taxon>
        <taxon>Dikarya</taxon>
        <taxon>Ascomycota</taxon>
        <taxon>Pezizomycotina</taxon>
        <taxon>Eurotiomycetes</taxon>
        <taxon>Eurotiomycetidae</taxon>
        <taxon>Eurotiales</taxon>
        <taxon>Aspergillaceae</taxon>
        <taxon>Penicillium</taxon>
    </lineage>
</organism>
<dbReference type="Proteomes" id="UP000030104">
    <property type="component" value="Unassembled WGS sequence"/>
</dbReference>
<comment type="caution">
    <text evidence="1">The sequence shown here is derived from an EMBL/GenBank/DDBJ whole genome shotgun (WGS) entry which is preliminary data.</text>
</comment>
<keyword evidence="2" id="KW-1185">Reference proteome</keyword>
<dbReference type="HOGENOM" id="CLU_2386876_0_0_1"/>
<gene>
    <name evidence="1" type="ORF">PITC_000880</name>
</gene>
<reference evidence="1 2" key="1">
    <citation type="journal article" date="2015" name="Mol. Plant Microbe Interact.">
        <title>Genome, transcriptome, and functional analyses of Penicillium expansum provide new insights into secondary metabolism and pathogenicity.</title>
        <authorList>
            <person name="Ballester A.R."/>
            <person name="Marcet-Houben M."/>
            <person name="Levin E."/>
            <person name="Sela N."/>
            <person name="Selma-Lazaro C."/>
            <person name="Carmona L."/>
            <person name="Wisniewski M."/>
            <person name="Droby S."/>
            <person name="Gonzalez-Candelas L."/>
            <person name="Gabaldon T."/>
        </authorList>
    </citation>
    <scope>NUCLEOTIDE SEQUENCE [LARGE SCALE GENOMIC DNA]</scope>
    <source>
        <strain evidence="1 2">PHI-1</strain>
    </source>
</reference>
<proteinExistence type="predicted"/>
<dbReference type="STRING" id="40296.A0A0A2KTR6"/>
<sequence>MISRKNQIYIASSAFPAYGHFLTTVYGVGNDFDDTLIRSTQSILHSIAELSYNLNVFFDAHFYRLISRASTLVIRLMLAHHHLGFLRTTDLAMS</sequence>
<dbReference type="AlphaFoldDB" id="A0A0A2KTR6"/>